<dbReference type="InterPro" id="IPR000639">
    <property type="entry name" value="Epox_hydrolase-like"/>
</dbReference>
<dbReference type="PANTHER" id="PTHR43798">
    <property type="entry name" value="MONOACYLGLYCEROL LIPASE"/>
    <property type="match status" value="1"/>
</dbReference>
<dbReference type="InterPro" id="IPR029058">
    <property type="entry name" value="AB_hydrolase_fold"/>
</dbReference>
<gene>
    <name evidence="2" type="ORF">FVF75_06575</name>
</gene>
<proteinExistence type="predicted"/>
<dbReference type="InterPro" id="IPR000073">
    <property type="entry name" value="AB_hydrolase_1"/>
</dbReference>
<evidence type="ECO:0000313" key="2">
    <source>
        <dbReference type="EMBL" id="TYB82617.1"/>
    </source>
</evidence>
<keyword evidence="3" id="KW-1185">Reference proteome</keyword>
<comment type="caution">
    <text evidence="2">The sequence shown here is derived from an EMBL/GenBank/DDBJ whole genome shotgun (WGS) entry which is preliminary data.</text>
</comment>
<sequence>MGAGVRRALFIHCSMGRAETWAGVQAALLDKLSMTAFDRPGHGQSAPYRGDGGARGLHDITTQIAASLIERRADVIGHSYGGTVALRLAMERPDKVRSLVLIEPVLLAAMRGSADYDSYLRAIADARAALEAGDREAAAARFNDMVSPEAPWAALSPRARAVLASQIHLIAEESDAVTDDVAGLLAPGRIEAVTQPVLLIEGSLSPRLLSGVNAVLAARLPNATRVVVAGAGHMAPLTHPDSVAAEIATFLKL</sequence>
<dbReference type="Pfam" id="PF12697">
    <property type="entry name" value="Abhydrolase_6"/>
    <property type="match status" value="1"/>
</dbReference>
<protein>
    <submittedName>
        <fullName evidence="2">Alpha/beta hydrolase</fullName>
    </submittedName>
</protein>
<organism evidence="2 3">
    <name type="scientific">Maritimibacter fusiformis</name>
    <dbReference type="NCBI Taxonomy" id="2603819"/>
    <lineage>
        <taxon>Bacteria</taxon>
        <taxon>Pseudomonadati</taxon>
        <taxon>Pseudomonadota</taxon>
        <taxon>Alphaproteobacteria</taxon>
        <taxon>Rhodobacterales</taxon>
        <taxon>Roseobacteraceae</taxon>
        <taxon>Maritimibacter</taxon>
    </lineage>
</organism>
<evidence type="ECO:0000313" key="3">
    <source>
        <dbReference type="Proteomes" id="UP000322080"/>
    </source>
</evidence>
<dbReference type="EMBL" id="VSIY01000004">
    <property type="protein sequence ID" value="TYB82617.1"/>
    <property type="molecule type" value="Genomic_DNA"/>
</dbReference>
<dbReference type="Proteomes" id="UP000322080">
    <property type="component" value="Unassembled WGS sequence"/>
</dbReference>
<dbReference type="PRINTS" id="PR00111">
    <property type="entry name" value="ABHYDROLASE"/>
</dbReference>
<accession>A0A5D0RLV2</accession>
<dbReference type="GO" id="GO:0016787">
    <property type="term" value="F:hydrolase activity"/>
    <property type="evidence" value="ECO:0007669"/>
    <property type="project" value="UniProtKB-KW"/>
</dbReference>
<name>A0A5D0RLV2_9RHOB</name>
<keyword evidence="2" id="KW-0378">Hydrolase</keyword>
<dbReference type="PRINTS" id="PR00412">
    <property type="entry name" value="EPOXHYDRLASE"/>
</dbReference>
<feature type="domain" description="AB hydrolase-1" evidence="1">
    <location>
        <begin position="9"/>
        <end position="245"/>
    </location>
</feature>
<reference evidence="2 3" key="1">
    <citation type="submission" date="2019-08" db="EMBL/GenBank/DDBJ databases">
        <title>Identification of a novel species of the genus Boseongicola.</title>
        <authorList>
            <person name="Zhang X.-Q."/>
        </authorList>
    </citation>
    <scope>NUCLEOTIDE SEQUENCE [LARGE SCALE GENOMIC DNA]</scope>
    <source>
        <strain evidence="2 3">HY14</strain>
    </source>
</reference>
<evidence type="ECO:0000259" key="1">
    <source>
        <dbReference type="Pfam" id="PF12697"/>
    </source>
</evidence>
<dbReference type="InterPro" id="IPR050266">
    <property type="entry name" value="AB_hydrolase_sf"/>
</dbReference>
<dbReference type="Gene3D" id="3.40.50.1820">
    <property type="entry name" value="alpha/beta hydrolase"/>
    <property type="match status" value="1"/>
</dbReference>
<dbReference type="AlphaFoldDB" id="A0A5D0RLV2"/>
<dbReference type="SUPFAM" id="SSF53474">
    <property type="entry name" value="alpha/beta-Hydrolases"/>
    <property type="match status" value="1"/>
</dbReference>